<keyword evidence="3" id="KW-1185">Reference proteome</keyword>
<dbReference type="InterPro" id="IPR003849">
    <property type="entry name" value="Preprotein_translocase_YajC"/>
</dbReference>
<comment type="caution">
    <text evidence="2">The sequence shown here is derived from an EMBL/GenBank/DDBJ whole genome shotgun (WGS) entry which is preliminary data.</text>
</comment>
<dbReference type="AlphaFoldDB" id="A0A939QM08"/>
<protein>
    <submittedName>
        <fullName evidence="2">Preprotein translocase subunit YajC</fullName>
    </submittedName>
</protein>
<dbReference type="EMBL" id="JAGFBF010000005">
    <property type="protein sequence ID" value="MBO2990159.1"/>
    <property type="molecule type" value="Genomic_DNA"/>
</dbReference>
<reference evidence="2" key="1">
    <citation type="submission" date="2021-03" db="EMBL/GenBank/DDBJ databases">
        <title>Leucobacter chromiisoli sp. nov., isolated from chromium-containing soil of chemical plant.</title>
        <authorList>
            <person name="Xu Z."/>
        </authorList>
    </citation>
    <scope>NUCLEOTIDE SEQUENCE</scope>
    <source>
        <strain evidence="2">K 70/01</strain>
    </source>
</reference>
<evidence type="ECO:0000313" key="3">
    <source>
        <dbReference type="Proteomes" id="UP000668403"/>
    </source>
</evidence>
<organism evidence="2 3">
    <name type="scientific">Leucobacter tardus</name>
    <dbReference type="NCBI Taxonomy" id="501483"/>
    <lineage>
        <taxon>Bacteria</taxon>
        <taxon>Bacillati</taxon>
        <taxon>Actinomycetota</taxon>
        <taxon>Actinomycetes</taxon>
        <taxon>Micrococcales</taxon>
        <taxon>Microbacteriaceae</taxon>
        <taxon>Leucobacter</taxon>
    </lineage>
</organism>
<gene>
    <name evidence="2" type="ORF">J4H85_09175</name>
</gene>
<evidence type="ECO:0000256" key="1">
    <source>
        <dbReference type="SAM" id="MobiDB-lite"/>
    </source>
</evidence>
<dbReference type="Pfam" id="PF02699">
    <property type="entry name" value="YajC"/>
    <property type="match status" value="1"/>
</dbReference>
<feature type="region of interest" description="Disordered" evidence="1">
    <location>
        <begin position="108"/>
        <end position="140"/>
    </location>
</feature>
<feature type="compositionally biased region" description="Basic and acidic residues" evidence="1">
    <location>
        <begin position="110"/>
        <end position="133"/>
    </location>
</feature>
<sequence>MIALIGVLIIFMFRNGKKRRQAMEQLQSGLRPGAGVMLQSGIFGIVESVDEENSRVTILSGDSTLVVHRNAIGQITEPVDAPVVEETVVAPDDDPEFSPKVVEEENVVIDEDRRVADADPAVERPADEGDDRPNGGAPKA</sequence>
<evidence type="ECO:0000313" key="2">
    <source>
        <dbReference type="EMBL" id="MBO2990159.1"/>
    </source>
</evidence>
<accession>A0A939QM08</accession>
<name>A0A939QM08_9MICO</name>
<proteinExistence type="predicted"/>
<dbReference type="Proteomes" id="UP000668403">
    <property type="component" value="Unassembled WGS sequence"/>
</dbReference>
<dbReference type="SMART" id="SM01323">
    <property type="entry name" value="YajC"/>
    <property type="match status" value="1"/>
</dbReference>